<dbReference type="NCBIfam" id="TIGR04370">
    <property type="entry name" value="glyco_rpt_poly"/>
    <property type="match status" value="1"/>
</dbReference>
<accession>A0A1T4NDE8</accession>
<evidence type="ECO:0000313" key="2">
    <source>
        <dbReference type="EMBL" id="SJZ77153.1"/>
    </source>
</evidence>
<feature type="transmembrane region" description="Helical" evidence="1">
    <location>
        <begin position="99"/>
        <end position="123"/>
    </location>
</feature>
<keyword evidence="1" id="KW-0472">Membrane</keyword>
<protein>
    <submittedName>
        <fullName evidence="2">Oligosaccharide repeat unit polymerase</fullName>
    </submittedName>
</protein>
<feature type="transmembrane region" description="Helical" evidence="1">
    <location>
        <begin position="239"/>
        <end position="255"/>
    </location>
</feature>
<feature type="transmembrane region" description="Helical" evidence="1">
    <location>
        <begin position="187"/>
        <end position="219"/>
    </location>
</feature>
<proteinExistence type="predicted"/>
<feature type="transmembrane region" description="Helical" evidence="1">
    <location>
        <begin position="54"/>
        <end position="72"/>
    </location>
</feature>
<name>A0A1T4NDE8_9FIRM</name>
<dbReference type="OrthoDB" id="2962842at2"/>
<sequence length="430" mass="49426">MGLLTTIICIGCAVFALIAYKNIMNPQVLFCGFIGIISFLSCLRLFGLSQTSDFTYILVILGVVFYSIGVSISHKYTFKINNKKLDLLGTKRNIVNDKFIFALVTVLLIWTLYRFVTMVLPMLRGGYSLDMIRMVYFGNDVAGYSYNRIDTIVEMFVNLPFLYALIPIVSIELTHGKKEKELRTRTIVIALVWIVLSCIVSGGRVLIYNLSVVLVMAFLSHRFIKNSNRVKLRNNKRNIVILIVLAFLVYVMYQLSINRTGSGTYEFFYQIYVYFCGCMPHTSLRLETVNFDYTYGMTFISGLLRPIMLVLKYLGSGQFPAIYQRTIDIGVTLQTAVKISEGHTFNAFVLPFYYFYFDGGVIAVVIESFLYGLFCGTVFFKSVREYNKKRLAKYLLIIIYIATSMIRFSPSLVYFAFAYFYMNFCYKRGK</sequence>
<evidence type="ECO:0000256" key="1">
    <source>
        <dbReference type="SAM" id="Phobius"/>
    </source>
</evidence>
<dbReference type="AlphaFoldDB" id="A0A1T4NDE8"/>
<reference evidence="3" key="1">
    <citation type="submission" date="2017-02" db="EMBL/GenBank/DDBJ databases">
        <authorList>
            <person name="Varghese N."/>
            <person name="Submissions S."/>
        </authorList>
    </citation>
    <scope>NUCLEOTIDE SEQUENCE [LARGE SCALE GENOMIC DNA]</scope>
    <source>
        <strain evidence="3">ATCC 25662</strain>
    </source>
</reference>
<feature type="transmembrane region" description="Helical" evidence="1">
    <location>
        <begin position="293"/>
        <end position="314"/>
    </location>
</feature>
<keyword evidence="1" id="KW-1133">Transmembrane helix</keyword>
<feature type="transmembrane region" description="Helical" evidence="1">
    <location>
        <begin position="155"/>
        <end position="175"/>
    </location>
</feature>
<dbReference type="EMBL" id="FUWY01000004">
    <property type="protein sequence ID" value="SJZ77153.1"/>
    <property type="molecule type" value="Genomic_DNA"/>
</dbReference>
<feature type="transmembrane region" description="Helical" evidence="1">
    <location>
        <begin position="353"/>
        <end position="374"/>
    </location>
</feature>
<organism evidence="2 3">
    <name type="scientific">Anaerorhabdus furcosa</name>
    <dbReference type="NCBI Taxonomy" id="118967"/>
    <lineage>
        <taxon>Bacteria</taxon>
        <taxon>Bacillati</taxon>
        <taxon>Bacillota</taxon>
        <taxon>Erysipelotrichia</taxon>
        <taxon>Erysipelotrichales</taxon>
        <taxon>Erysipelotrichaceae</taxon>
        <taxon>Anaerorhabdus</taxon>
    </lineage>
</organism>
<gene>
    <name evidence="2" type="ORF">SAMN02745191_1578</name>
</gene>
<dbReference type="RefSeq" id="WP_078711975.1">
    <property type="nucleotide sequence ID" value="NZ_FUWY01000004.1"/>
</dbReference>
<dbReference type="STRING" id="118967.SAMN02745191_1578"/>
<evidence type="ECO:0000313" key="3">
    <source>
        <dbReference type="Proteomes" id="UP000243297"/>
    </source>
</evidence>
<feature type="transmembrane region" description="Helical" evidence="1">
    <location>
        <begin position="26"/>
        <end position="47"/>
    </location>
</feature>
<dbReference type="Proteomes" id="UP000243297">
    <property type="component" value="Unassembled WGS sequence"/>
</dbReference>
<keyword evidence="3" id="KW-1185">Reference proteome</keyword>
<feature type="transmembrane region" description="Helical" evidence="1">
    <location>
        <begin position="394"/>
        <end position="422"/>
    </location>
</feature>
<keyword evidence="1" id="KW-0812">Transmembrane</keyword>